<dbReference type="Proteomes" id="UP000295351">
    <property type="component" value="Unassembled WGS sequence"/>
</dbReference>
<dbReference type="Pfam" id="PF07366">
    <property type="entry name" value="SnoaL"/>
    <property type="match status" value="1"/>
</dbReference>
<dbReference type="PANTHER" id="PTHR38436:SF1">
    <property type="entry name" value="ESTER CYCLASE"/>
    <property type="match status" value="1"/>
</dbReference>
<gene>
    <name evidence="1" type="ORF">EV665_1178</name>
</gene>
<reference evidence="1 2" key="1">
    <citation type="submission" date="2019-03" db="EMBL/GenBank/DDBJ databases">
        <title>Genomic Encyclopedia of Type Strains, Phase IV (KMG-IV): sequencing the most valuable type-strain genomes for metagenomic binning, comparative biology and taxonomic classification.</title>
        <authorList>
            <person name="Goeker M."/>
        </authorList>
    </citation>
    <scope>NUCLEOTIDE SEQUENCE [LARGE SCALE GENOMIC DNA]</scope>
    <source>
        <strain evidence="1 2">DSM 18401</strain>
    </source>
</reference>
<evidence type="ECO:0000313" key="2">
    <source>
        <dbReference type="Proteomes" id="UP000295351"/>
    </source>
</evidence>
<protein>
    <submittedName>
        <fullName evidence="1">Putative ester cyclase</fullName>
    </submittedName>
</protein>
<proteinExistence type="predicted"/>
<evidence type="ECO:0000313" key="1">
    <source>
        <dbReference type="EMBL" id="TCN39380.1"/>
    </source>
</evidence>
<organism evidence="1 2">
    <name type="scientific">Shinella granuli</name>
    <dbReference type="NCBI Taxonomy" id="323621"/>
    <lineage>
        <taxon>Bacteria</taxon>
        <taxon>Pseudomonadati</taxon>
        <taxon>Pseudomonadota</taxon>
        <taxon>Alphaproteobacteria</taxon>
        <taxon>Hyphomicrobiales</taxon>
        <taxon>Rhizobiaceae</taxon>
        <taxon>Shinella</taxon>
    </lineage>
</organism>
<name>A0A4V2RH78_SHIGR</name>
<sequence>MPTPVSPRISQVRHVPIEKLLKPVERGSFPMDGFDDDFGDIVDYIFKITHWIWADRAVGQIYDYYAENCTVYTGFDVTRSVEDVVTGTLSMLQSFPDREMDFINVAWSGDPKEGYYTSHLGFSRMTNLGPSSYGPTTGRASRFFTIADCVSRDNQIFLEWLIRDNGAVAKQLGVDIHELARRLAQDDARQGRKPWFADTLESLPAVRSPRQPAPLDRPKKSLEDRLRHTLHDAWNRRLLNVLHDFYDPDVVGHLAGGREIAGKDGLIYHYVQLLAAIPDAEFSFDHYCDVVETDGVLAAVRWSITGHHRGDGLFGAPSGKPVYVLGMSHFRFEGENVVEEWTLYDELSILRQIYAEPATADGEE</sequence>
<accession>A0A4V2RH78</accession>
<dbReference type="GO" id="GO:0030638">
    <property type="term" value="P:polyketide metabolic process"/>
    <property type="evidence" value="ECO:0007669"/>
    <property type="project" value="InterPro"/>
</dbReference>
<dbReference type="SUPFAM" id="SSF54427">
    <property type="entry name" value="NTF2-like"/>
    <property type="match status" value="2"/>
</dbReference>
<comment type="caution">
    <text evidence="1">The sequence shown here is derived from an EMBL/GenBank/DDBJ whole genome shotgun (WGS) entry which is preliminary data.</text>
</comment>
<dbReference type="EMBL" id="SLVX01000017">
    <property type="protein sequence ID" value="TCN39380.1"/>
    <property type="molecule type" value="Genomic_DNA"/>
</dbReference>
<keyword evidence="2" id="KW-1185">Reference proteome</keyword>
<dbReference type="RefSeq" id="WP_133035729.1">
    <property type="nucleotide sequence ID" value="NZ_BAABEI010000012.1"/>
</dbReference>
<dbReference type="Gene3D" id="3.10.450.50">
    <property type="match status" value="2"/>
</dbReference>
<dbReference type="PANTHER" id="PTHR38436">
    <property type="entry name" value="POLYKETIDE CYCLASE SNOAL-LIKE DOMAIN"/>
    <property type="match status" value="1"/>
</dbReference>
<dbReference type="AlphaFoldDB" id="A0A4V2RH78"/>
<dbReference type="InterPro" id="IPR032710">
    <property type="entry name" value="NTF2-like_dom_sf"/>
</dbReference>
<dbReference type="InterPro" id="IPR009959">
    <property type="entry name" value="Cyclase_SnoaL-like"/>
</dbReference>